<dbReference type="EMBL" id="LGSR01000020">
    <property type="protein sequence ID" value="KOS19163.1"/>
    <property type="molecule type" value="Genomic_DNA"/>
</dbReference>
<keyword evidence="3 6" id="KW-0812">Transmembrane</keyword>
<organism evidence="7 8">
    <name type="scientific">Escovopsis weberi</name>
    <dbReference type="NCBI Taxonomy" id="150374"/>
    <lineage>
        <taxon>Eukaryota</taxon>
        <taxon>Fungi</taxon>
        <taxon>Dikarya</taxon>
        <taxon>Ascomycota</taxon>
        <taxon>Pezizomycotina</taxon>
        <taxon>Sordariomycetes</taxon>
        <taxon>Hypocreomycetidae</taxon>
        <taxon>Hypocreales</taxon>
        <taxon>Hypocreaceae</taxon>
        <taxon>Escovopsis</taxon>
    </lineage>
</organism>
<dbReference type="Gene3D" id="3.40.50.1820">
    <property type="entry name" value="alpha/beta hydrolase"/>
    <property type="match status" value="1"/>
</dbReference>
<keyword evidence="8" id="KW-1185">Reference proteome</keyword>
<dbReference type="Pfam" id="PF05277">
    <property type="entry name" value="DUF726"/>
    <property type="match status" value="1"/>
</dbReference>
<keyword evidence="4 6" id="KW-1133">Transmembrane helix</keyword>
<comment type="similarity">
    <text evidence="2">Belongs to the TMCO4 family.</text>
</comment>
<protein>
    <submittedName>
        <fullName evidence="7">Putative membrane protein</fullName>
    </submittedName>
</protein>
<reference evidence="7 8" key="1">
    <citation type="submission" date="2015-07" db="EMBL/GenBank/DDBJ databases">
        <title>The genome of the fungus Escovopsis weberi, a specialized disease agent of ant agriculture.</title>
        <authorList>
            <person name="de Man T.J."/>
            <person name="Stajich J.E."/>
            <person name="Kubicek C.P."/>
            <person name="Chenthamara K."/>
            <person name="Atanasova L."/>
            <person name="Druzhinina I.S."/>
            <person name="Birnbaum S."/>
            <person name="Barribeau S.M."/>
            <person name="Teiling C."/>
            <person name="Suen G."/>
            <person name="Currie C."/>
            <person name="Gerardo N.M."/>
        </authorList>
    </citation>
    <scope>NUCLEOTIDE SEQUENCE [LARGE SCALE GENOMIC DNA]</scope>
</reference>
<dbReference type="PANTHER" id="PTHR17920:SF22">
    <property type="entry name" value="DUF726 DOMAIN PROTEIN (AFU_ORTHOLOGUE AFUA_2G12860)"/>
    <property type="match status" value="1"/>
</dbReference>
<evidence type="ECO:0000256" key="1">
    <source>
        <dbReference type="ARBA" id="ARBA00004141"/>
    </source>
</evidence>
<evidence type="ECO:0000256" key="4">
    <source>
        <dbReference type="ARBA" id="ARBA00022989"/>
    </source>
</evidence>
<gene>
    <name evidence="7" type="ORF">ESCO_000317</name>
</gene>
<feature type="transmembrane region" description="Helical" evidence="6">
    <location>
        <begin position="19"/>
        <end position="40"/>
    </location>
</feature>
<evidence type="ECO:0000256" key="6">
    <source>
        <dbReference type="SAM" id="Phobius"/>
    </source>
</evidence>
<dbReference type="GO" id="GO:0016020">
    <property type="term" value="C:membrane"/>
    <property type="evidence" value="ECO:0007669"/>
    <property type="project" value="UniProtKB-SubCell"/>
</dbReference>
<keyword evidence="5 6" id="KW-0472">Membrane</keyword>
<comment type="caution">
    <text evidence="7">The sequence shown here is derived from an EMBL/GenBank/DDBJ whole genome shotgun (WGS) entry which is preliminary data.</text>
</comment>
<proteinExistence type="inferred from homology"/>
<feature type="transmembrane region" description="Helical" evidence="6">
    <location>
        <begin position="60"/>
        <end position="83"/>
    </location>
</feature>
<name>A0A0M9VTT8_ESCWE</name>
<dbReference type="SUPFAM" id="SSF53474">
    <property type="entry name" value="alpha/beta-Hydrolases"/>
    <property type="match status" value="1"/>
</dbReference>
<evidence type="ECO:0000313" key="7">
    <source>
        <dbReference type="EMBL" id="KOS19163.1"/>
    </source>
</evidence>
<evidence type="ECO:0000256" key="5">
    <source>
        <dbReference type="ARBA" id="ARBA00023136"/>
    </source>
</evidence>
<dbReference type="InterPro" id="IPR007941">
    <property type="entry name" value="DUF726"/>
</dbReference>
<evidence type="ECO:0000256" key="3">
    <source>
        <dbReference type="ARBA" id="ARBA00022692"/>
    </source>
</evidence>
<evidence type="ECO:0000256" key="2">
    <source>
        <dbReference type="ARBA" id="ARBA00009824"/>
    </source>
</evidence>
<dbReference type="AlphaFoldDB" id="A0A0M9VTT8"/>
<evidence type="ECO:0000313" key="8">
    <source>
        <dbReference type="Proteomes" id="UP000053831"/>
    </source>
</evidence>
<dbReference type="Proteomes" id="UP000053831">
    <property type="component" value="Unassembled WGS sequence"/>
</dbReference>
<dbReference type="PANTHER" id="PTHR17920">
    <property type="entry name" value="TRANSMEMBRANE AND COILED-COIL DOMAIN-CONTAINING PROTEIN 4 TMCO4"/>
    <property type="match status" value="1"/>
</dbReference>
<dbReference type="InterPro" id="IPR029058">
    <property type="entry name" value="AB_hydrolase_fold"/>
</dbReference>
<comment type="subcellular location">
    <subcellularLocation>
        <location evidence="1">Membrane</location>
        <topology evidence="1">Multi-pass membrane protein</topology>
    </subcellularLocation>
</comment>
<dbReference type="OrthoDB" id="277931at2759"/>
<accession>A0A0M9VTT8</accession>
<sequence>MSADAEAEKRRQENKVSRFWKVGLASVAGAAVIGVTGGLAAPLVAGALGGILGGVGLGGVASFLGVFWMNGALVGTLFGAFGAKMTGGMVDKYAKEVEDFRFLPMDEVKKKSSRILGQREKRSQRQQQRRLRVTIGVSGWLESEDDVTRPWSALGSDSEVFALRYEMEAMLAFGKALHEFIQSMAWKALRTQLIKRTVTATLWAALWPIQVLSVASNVDNPFNRASNRSQKAGQLLADALINRVQGERPVTLVGYSCGATTIHACLQSLAQRQAFGLVDTVVLLGTPAPSDPGHWRAIHPVVSGKIFNVYSENDMVLGFVYRVHSLKLGVAGLQAIRDVQGIENVDLSDRISGHLRYASLTGEILRRCGFDGVNARDEIDKDDVIRLQEQHAHGQLDCQDLVTLDAADGGPCRLKSPPPVV</sequence>